<sequence>MAITLQLICQGETLANRQSRFPADDPLCEQALPQRFGPYSQIWIAASVASIQTAQALGLSGEQVTALVEPGYGRWSGLAIRDVMTQEPDVFMRWLKGEAPPDGESLQQLMARCEGWLTQCVALQGLHCAIVSSAVIRAMVVTVLGAPPHAFNAIDIHPLSVTQLRSDGKRWHLCPGK</sequence>
<geneLocation type="plasmid" evidence="2">
    <name>pMSR2D</name>
</geneLocation>
<protein>
    <submittedName>
        <fullName evidence="1">Histidine phosphatase family protein</fullName>
        <ecNumber evidence="1">3.1.3.-</ecNumber>
    </submittedName>
    <submittedName>
        <fullName evidence="2">Phosphoglycerate mutase</fullName>
    </submittedName>
</protein>
<dbReference type="EMBL" id="JAUOOM010000008">
    <property type="protein sequence ID" value="MDO6406898.1"/>
    <property type="molecule type" value="Genomic_DNA"/>
</dbReference>
<geneLocation type="plasmid" evidence="3">
    <name>pmsr2d</name>
</geneLocation>
<evidence type="ECO:0000313" key="2">
    <source>
        <dbReference type="EMBL" id="QGR09866.1"/>
    </source>
</evidence>
<evidence type="ECO:0000313" key="3">
    <source>
        <dbReference type="Proteomes" id="UP000424872"/>
    </source>
</evidence>
<dbReference type="InterPro" id="IPR013078">
    <property type="entry name" value="His_Pase_superF_clade-1"/>
</dbReference>
<gene>
    <name evidence="2" type="ORF">CTZ24_25720</name>
    <name evidence="1" type="ORF">Q3404_09935</name>
</gene>
<dbReference type="InterPro" id="IPR029033">
    <property type="entry name" value="His_PPase_superfam"/>
</dbReference>
<dbReference type="EMBL" id="CP024640">
    <property type="protein sequence ID" value="QGR09866.1"/>
    <property type="molecule type" value="Genomic_DNA"/>
</dbReference>
<name>A0AAP9KS69_9GAMM</name>
<organism evidence="2 3">
    <name type="scientific">Pantoea phytobeneficialis</name>
    <dbReference type="NCBI Taxonomy" id="2052056"/>
    <lineage>
        <taxon>Bacteria</taxon>
        <taxon>Pseudomonadati</taxon>
        <taxon>Pseudomonadota</taxon>
        <taxon>Gammaproteobacteria</taxon>
        <taxon>Enterobacterales</taxon>
        <taxon>Erwiniaceae</taxon>
        <taxon>Pantoea</taxon>
    </lineage>
</organism>
<dbReference type="Proteomes" id="UP000424872">
    <property type="component" value="Plasmid pMSR2D"/>
</dbReference>
<dbReference type="AlphaFoldDB" id="A0AAP9KS69"/>
<dbReference type="SUPFAM" id="SSF53254">
    <property type="entry name" value="Phosphoglycerate mutase-like"/>
    <property type="match status" value="1"/>
</dbReference>
<reference evidence="3" key="1">
    <citation type="submission" date="2017-11" db="EMBL/GenBank/DDBJ databases">
        <title>Genome sequence of Pantoea sp. MSR2.</title>
        <authorList>
            <person name="Nascimento F.X."/>
        </authorList>
    </citation>
    <scope>NUCLEOTIDE SEQUENCE [LARGE SCALE GENOMIC DNA]</scope>
    <source>
        <strain evidence="3">MSR2</strain>
        <plasmid evidence="3">pmsr2d</plasmid>
    </source>
</reference>
<reference evidence="2" key="2">
    <citation type="journal article" date="2020" name="Environ. Microbiol.">
        <title>The extreme plant-growth-promoting properties of Pantoea phytobeneficialis MSR2 revealed by functional and genomic analysis.</title>
        <authorList>
            <person name="Nascimento F.X."/>
            <person name="Hernandez A.G."/>
            <person name="Glick B.R."/>
            <person name="Rossi M.J."/>
        </authorList>
    </citation>
    <scope>NUCLEOTIDE SEQUENCE</scope>
    <source>
        <strain evidence="2">MSR2</strain>
    </source>
</reference>
<dbReference type="Gene3D" id="3.40.50.1240">
    <property type="entry name" value="Phosphoglycerate mutase-like"/>
    <property type="match status" value="1"/>
</dbReference>
<dbReference type="RefSeq" id="WP_208727287.1">
    <property type="nucleotide sequence ID" value="NZ_CP024640.1"/>
</dbReference>
<dbReference type="EC" id="3.1.3.-" evidence="1"/>
<accession>A0AAP9KS69</accession>
<evidence type="ECO:0000313" key="1">
    <source>
        <dbReference type="EMBL" id="MDO6406898.1"/>
    </source>
</evidence>
<dbReference type="GO" id="GO:0016787">
    <property type="term" value="F:hydrolase activity"/>
    <property type="evidence" value="ECO:0007669"/>
    <property type="project" value="UniProtKB-KW"/>
</dbReference>
<evidence type="ECO:0000313" key="4">
    <source>
        <dbReference type="Proteomes" id="UP001171299"/>
    </source>
</evidence>
<dbReference type="Proteomes" id="UP001171299">
    <property type="component" value="Unassembled WGS sequence"/>
</dbReference>
<keyword evidence="2" id="KW-0614">Plasmid</keyword>
<proteinExistence type="predicted"/>
<keyword evidence="4" id="KW-1185">Reference proteome</keyword>
<dbReference type="KEGG" id="ppho:CTZ24_25720"/>
<keyword evidence="1" id="KW-0378">Hydrolase</keyword>
<dbReference type="Pfam" id="PF00300">
    <property type="entry name" value="His_Phos_1"/>
    <property type="match status" value="1"/>
</dbReference>
<reference evidence="1" key="3">
    <citation type="submission" date="2023-07" db="EMBL/GenBank/DDBJ databases">
        <title>The extreme plant-growth-promoting properties of Pantoea phytobeneficialis PF55 revealed by functional and genomic analysis.</title>
        <authorList>
            <person name="Nascimento F.X."/>
            <person name="Marcio R.J."/>
        </authorList>
    </citation>
    <scope>NUCLEOTIDE SEQUENCE</scope>
    <source>
        <strain evidence="1">PF55</strain>
    </source>
</reference>